<name>A0ABR0DXS6_ZASCE</name>
<feature type="compositionally biased region" description="Polar residues" evidence="1">
    <location>
        <begin position="66"/>
        <end position="77"/>
    </location>
</feature>
<reference evidence="2 3" key="1">
    <citation type="journal article" date="2023" name="G3 (Bethesda)">
        <title>A chromosome-level genome assembly of Zasmidium syzygii isolated from banana leaves.</title>
        <authorList>
            <person name="van Westerhoven A.C."/>
            <person name="Mehrabi R."/>
            <person name="Talebi R."/>
            <person name="Steentjes M.B.F."/>
            <person name="Corcolon B."/>
            <person name="Chong P.A."/>
            <person name="Kema G.H.J."/>
            <person name="Seidl M.F."/>
        </authorList>
    </citation>
    <scope>NUCLEOTIDE SEQUENCE [LARGE SCALE GENOMIC DNA]</scope>
    <source>
        <strain evidence="2 3">P124</strain>
    </source>
</reference>
<organism evidence="2 3">
    <name type="scientific">Zasmidium cellare</name>
    <name type="common">Wine cellar mold</name>
    <name type="synonym">Racodium cellare</name>
    <dbReference type="NCBI Taxonomy" id="395010"/>
    <lineage>
        <taxon>Eukaryota</taxon>
        <taxon>Fungi</taxon>
        <taxon>Dikarya</taxon>
        <taxon>Ascomycota</taxon>
        <taxon>Pezizomycotina</taxon>
        <taxon>Dothideomycetes</taxon>
        <taxon>Dothideomycetidae</taxon>
        <taxon>Mycosphaerellales</taxon>
        <taxon>Mycosphaerellaceae</taxon>
        <taxon>Zasmidium</taxon>
    </lineage>
</organism>
<comment type="caution">
    <text evidence="2">The sequence shown here is derived from an EMBL/GenBank/DDBJ whole genome shotgun (WGS) entry which is preliminary data.</text>
</comment>
<dbReference type="Proteomes" id="UP001305779">
    <property type="component" value="Unassembled WGS sequence"/>
</dbReference>
<accession>A0ABR0DXS6</accession>
<proteinExistence type="predicted"/>
<keyword evidence="3" id="KW-1185">Reference proteome</keyword>
<evidence type="ECO:0000313" key="3">
    <source>
        <dbReference type="Proteomes" id="UP001305779"/>
    </source>
</evidence>
<gene>
    <name evidence="2" type="ORF">PRZ48_015126</name>
</gene>
<evidence type="ECO:0000256" key="1">
    <source>
        <dbReference type="SAM" id="MobiDB-lite"/>
    </source>
</evidence>
<feature type="compositionally biased region" description="Basic residues" evidence="1">
    <location>
        <begin position="93"/>
        <end position="117"/>
    </location>
</feature>
<evidence type="ECO:0008006" key="4">
    <source>
        <dbReference type="Google" id="ProtNLM"/>
    </source>
</evidence>
<feature type="region of interest" description="Disordered" evidence="1">
    <location>
        <begin position="49"/>
        <end position="117"/>
    </location>
</feature>
<protein>
    <recommendedName>
        <fullName evidence="4">BZIP domain-containing protein</fullName>
    </recommendedName>
</protein>
<evidence type="ECO:0000313" key="2">
    <source>
        <dbReference type="EMBL" id="KAK4493940.1"/>
    </source>
</evidence>
<dbReference type="EMBL" id="JAXOVC010000015">
    <property type="protein sequence ID" value="KAK4493940.1"/>
    <property type="molecule type" value="Genomic_DNA"/>
</dbReference>
<sequence>MMRNWSSSATPPVDLRRRHQARRDYSFRWDSDVPDEGFNSGLDLSIHRSNSPFSMHGQSHARDSANSHPCNRFNTLATPPPAVTRDREFHVSSARRRTRNSRGTKEAKKRRDARRNRRKLAAQFLDEQLSKDIDETLNKANIHPPQPATLPAPTPVMPTNYFWPPQPQQSTSLTRRSPSPFQLPPLDFNTFDIHDFPLLAAPKQSPSFSPQPFLSRVPNWCPQIPSLTSKRDRSCGWPKFFDLSHLPERKPSPQDAPCQELQLWRGDVQLNQRKQSRFFPPQPSAKPTVKLPSTGCTLHHSKKDTDALADDTVLADDAAMSRPRSISDAVRKIVAAVMADPPHRLDEEPTAVNLWNILSDEIEKKRYAHALDRESSSEDDCNTAGGVPLYPEPYDASFPVELDSKEIPYTHENSLTGFANEVADLHTGAQQQDLLLSDSAMYLAEAISHLDDEATKYELAAMPWPLTPASLPHETLDPFADPIEADTNTDSDDIAASIAHYTSEQQLFDFEPTTSNSPAASTCDLETFLSMGHVENCWCRDCEEEPELINDEWATPLTESDGWMVWSATEDEADATTEPIVSADKSASDEEYGSFQTWTEGYDWNDFYPSMTPQSPYPELDDEFLGYYDDGAAFSHDDSGKDWMWGC</sequence>